<dbReference type="Proteomes" id="UP001165685">
    <property type="component" value="Unassembled WGS sequence"/>
</dbReference>
<reference evidence="9" key="1">
    <citation type="submission" date="2023-01" db="EMBL/GenBank/DDBJ databases">
        <title>Draft genome sequence of Nocardiopsis sp. LSu2-4 isolated from halophytes.</title>
        <authorList>
            <person name="Duangmal K."/>
            <person name="Chantavorakit T."/>
        </authorList>
    </citation>
    <scope>NUCLEOTIDE SEQUENCE</scope>
    <source>
        <strain evidence="9">LSu2-4</strain>
    </source>
</reference>
<evidence type="ECO:0000259" key="4">
    <source>
        <dbReference type="Pfam" id="PF00534"/>
    </source>
</evidence>
<evidence type="ECO:0000256" key="1">
    <source>
        <dbReference type="ARBA" id="ARBA00007583"/>
    </source>
</evidence>
<evidence type="ECO:0000259" key="6">
    <source>
        <dbReference type="Pfam" id="PF17101"/>
    </source>
</evidence>
<dbReference type="SUPFAM" id="SSF53756">
    <property type="entry name" value="UDP-Glycosyltransferase/glycogen phosphorylase"/>
    <property type="match status" value="1"/>
</dbReference>
<dbReference type="InterPro" id="IPR001296">
    <property type="entry name" value="Glyco_trans_1"/>
</dbReference>
<evidence type="ECO:0000313" key="10">
    <source>
        <dbReference type="Proteomes" id="UP001165685"/>
    </source>
</evidence>
<name>A0ABT4TQX2_9ACTN</name>
<protein>
    <submittedName>
        <fullName evidence="9">Stealth conserved region 3 domain-containing protein</fullName>
    </submittedName>
</protein>
<evidence type="ECO:0000256" key="3">
    <source>
        <dbReference type="ARBA" id="ARBA00023169"/>
    </source>
</evidence>
<keyword evidence="2" id="KW-0808">Transferase</keyword>
<feature type="domain" description="Stealth protein CR4 conserved region 4" evidence="8">
    <location>
        <begin position="899"/>
        <end position="942"/>
    </location>
</feature>
<dbReference type="Pfam" id="PF00534">
    <property type="entry name" value="Glycos_transf_1"/>
    <property type="match status" value="1"/>
</dbReference>
<keyword evidence="10" id="KW-1185">Reference proteome</keyword>
<feature type="domain" description="Stealth protein CR1 conserved region 1" evidence="6">
    <location>
        <begin position="636"/>
        <end position="662"/>
    </location>
</feature>
<dbReference type="PANTHER" id="PTHR24045:SF0">
    <property type="entry name" value="N-ACETYLGLUCOSAMINE-1-PHOSPHOTRANSFERASE SUBUNITS ALPHA_BETA"/>
    <property type="match status" value="1"/>
</dbReference>
<comment type="similarity">
    <text evidence="1">Belongs to the stealth family.</text>
</comment>
<feature type="domain" description="Stealth protein CR2 conserved region 2" evidence="5">
    <location>
        <begin position="675"/>
        <end position="778"/>
    </location>
</feature>
<accession>A0ABT4TQX2</accession>
<dbReference type="Gene3D" id="3.40.50.2000">
    <property type="entry name" value="Glycogen Phosphorylase B"/>
    <property type="match status" value="2"/>
</dbReference>
<dbReference type="InterPro" id="IPR047141">
    <property type="entry name" value="Stealth"/>
</dbReference>
<evidence type="ECO:0000313" key="9">
    <source>
        <dbReference type="EMBL" id="MDA2806659.1"/>
    </source>
</evidence>
<feature type="domain" description="Glycosyl transferase family 1" evidence="4">
    <location>
        <begin position="207"/>
        <end position="357"/>
    </location>
</feature>
<dbReference type="EMBL" id="JAQFWP010000039">
    <property type="protein sequence ID" value="MDA2806659.1"/>
    <property type="molecule type" value="Genomic_DNA"/>
</dbReference>
<dbReference type="PANTHER" id="PTHR24045">
    <property type="match status" value="1"/>
</dbReference>
<dbReference type="InterPro" id="IPR031356">
    <property type="entry name" value="Stealth_CR4"/>
</dbReference>
<keyword evidence="3" id="KW-0270">Exopolysaccharide synthesis</keyword>
<organism evidence="9 10">
    <name type="scientific">Nocardiopsis suaedae</name>
    <dbReference type="NCBI Taxonomy" id="3018444"/>
    <lineage>
        <taxon>Bacteria</taxon>
        <taxon>Bacillati</taxon>
        <taxon>Actinomycetota</taxon>
        <taxon>Actinomycetes</taxon>
        <taxon>Streptosporangiales</taxon>
        <taxon>Nocardiopsidaceae</taxon>
        <taxon>Nocardiopsis</taxon>
    </lineage>
</organism>
<dbReference type="InterPro" id="IPR031358">
    <property type="entry name" value="Stealth_CR1"/>
</dbReference>
<dbReference type="InterPro" id="IPR031357">
    <property type="entry name" value="Stealth_CR3"/>
</dbReference>
<gene>
    <name evidence="9" type="ORF">O4U47_19270</name>
</gene>
<dbReference type="Pfam" id="PF17101">
    <property type="entry name" value="Stealth_CR1"/>
    <property type="match status" value="1"/>
</dbReference>
<sequence>MKITYMVTWADAMGGTEAATFSQASSLAGRHETRVLSVLRTADAPFFRVDPRVRVDYLVDARGPVRRPVRSPGPGEDTCRELSALPSELVDPVWEPAYDRLCDIEAARALPRLDTDVLVTTSPALTALAAPLAPPGAALVAQEHRAPELRGRTGAPLLPFAPRVDALVALTEPSRSWLAETLGPAAPRLEAVPNAAPAGPVPRSSLDARTVLVARRLVAEKQVDHAVRAFAQVCGEHPGWRLRICGQGPELPDLRALAGELDLHGRVEFAGPTADMAAEWARAAVCLLPSRTEPFGLVLTEAFAAGVPAVAYDCPTGPAEVVRHGVDGLLAAPDDIGSLAAALSKLMEDDALRAEMGGSALQGVERFAPERIAARWERLYGDLVAVPPEERAAARADRAARFEARRAAKGAALRALPWEGTLPQAEGAGEHEKAWCRARPDLVRSGGGLAEVRDDLFPEQALRANLDLVVDALEHAGVPNALVRHRGRNPRVMVPGDRRAGALAALARALERPGAEPPVYARAIRPRGALPQPVPLPMCPSLAESDGVRVFRPVITSGRTLRYGEGYGADLEFWEPEPETEPDSGGRWLVAPRPCPAGDRVDAGAFTARVRTRYADREYPTLEPFTRPLVDDVDHPVDAVVTWVDGDDPRWRRRFAEALARHGGRAGADGAAEHRFSGADELRYALRSIAMFAPWVRRIHLVTDDQVPAWLDTAHPGVRVVDHTALFDVADLPTFNSHAIESRLHRIPGLAEHFLYVNDDVFLGRPMPPEAFFSGNGAAHYFRSTTSVPFGAPSPEEPAFFAAQKNNRALLERVFGRAPVAAFQHTPHALRRSVLTEMEERFPEEFAATAAARFRGPTDLSPVPLHHYYAHLTGRACPGSVAYAYVDLGDPGQHARLEKLLRRKHEVFCLTDATPDRVTRDEQIRLMGAFLENYFPLRAPWEA</sequence>
<dbReference type="Pfam" id="PF17102">
    <property type="entry name" value="Stealth_CR3"/>
    <property type="match status" value="1"/>
</dbReference>
<dbReference type="Pfam" id="PF11380">
    <property type="entry name" value="Stealth_CR2"/>
    <property type="match status" value="1"/>
</dbReference>
<evidence type="ECO:0000256" key="2">
    <source>
        <dbReference type="ARBA" id="ARBA00022679"/>
    </source>
</evidence>
<dbReference type="RefSeq" id="WP_270679295.1">
    <property type="nucleotide sequence ID" value="NZ_JAQFWP010000039.1"/>
</dbReference>
<dbReference type="InterPro" id="IPR021520">
    <property type="entry name" value="Stealth_CR2"/>
</dbReference>
<evidence type="ECO:0000259" key="8">
    <source>
        <dbReference type="Pfam" id="PF17103"/>
    </source>
</evidence>
<feature type="domain" description="Stealth protein CR3 conserved region 3" evidence="7">
    <location>
        <begin position="824"/>
        <end position="870"/>
    </location>
</feature>
<evidence type="ECO:0000259" key="7">
    <source>
        <dbReference type="Pfam" id="PF17102"/>
    </source>
</evidence>
<dbReference type="Pfam" id="PF17103">
    <property type="entry name" value="Stealth_CR4"/>
    <property type="match status" value="1"/>
</dbReference>
<comment type="caution">
    <text evidence="9">The sequence shown here is derived from an EMBL/GenBank/DDBJ whole genome shotgun (WGS) entry which is preliminary data.</text>
</comment>
<proteinExistence type="inferred from homology"/>
<evidence type="ECO:0000259" key="5">
    <source>
        <dbReference type="Pfam" id="PF11380"/>
    </source>
</evidence>